<accession>A0A5C6FH21</accession>
<protein>
    <submittedName>
        <fullName evidence="1">Uncharacterized protein</fullName>
    </submittedName>
</protein>
<reference evidence="1 2" key="1">
    <citation type="submission" date="2019-02" db="EMBL/GenBank/DDBJ databases">
        <title>Deep-cultivation of Planctomycetes and their phenomic and genomic characterization uncovers novel biology.</title>
        <authorList>
            <person name="Wiegand S."/>
            <person name="Jogler M."/>
            <person name="Boedeker C."/>
            <person name="Pinto D."/>
            <person name="Vollmers J."/>
            <person name="Rivas-Marin E."/>
            <person name="Kohn T."/>
            <person name="Peeters S.H."/>
            <person name="Heuer A."/>
            <person name="Rast P."/>
            <person name="Oberbeckmann S."/>
            <person name="Bunk B."/>
            <person name="Jeske O."/>
            <person name="Meyerdierks A."/>
            <person name="Storesund J.E."/>
            <person name="Kallscheuer N."/>
            <person name="Luecker S."/>
            <person name="Lage O.M."/>
            <person name="Pohl T."/>
            <person name="Merkel B.J."/>
            <person name="Hornburger P."/>
            <person name="Mueller R.-W."/>
            <person name="Bruemmer F."/>
            <person name="Labrenz M."/>
            <person name="Spormann A.M."/>
            <person name="Op Den Camp H."/>
            <person name="Overmann J."/>
            <person name="Amann R."/>
            <person name="Jetten M.S.M."/>
            <person name="Mascher T."/>
            <person name="Medema M.H."/>
            <person name="Devos D.P."/>
            <person name="Kaster A.-K."/>
            <person name="Ovreas L."/>
            <person name="Rohde M."/>
            <person name="Galperin M.Y."/>
            <person name="Jogler C."/>
        </authorList>
    </citation>
    <scope>NUCLEOTIDE SEQUENCE [LARGE SCALE GENOMIC DNA]</scope>
    <source>
        <strain evidence="1 2">V7</strain>
    </source>
</reference>
<sequence length="54" mass="5835">MLQAMFAVDPPHGRVLNVPDQSPRRFFIARTVVENLHGFWACGGNAVVPGTAVS</sequence>
<evidence type="ECO:0000313" key="1">
    <source>
        <dbReference type="EMBL" id="TWU61031.1"/>
    </source>
</evidence>
<dbReference type="Proteomes" id="UP000316476">
    <property type="component" value="Unassembled WGS sequence"/>
</dbReference>
<comment type="caution">
    <text evidence="1">The sequence shown here is derived from an EMBL/GenBank/DDBJ whole genome shotgun (WGS) entry which is preliminary data.</text>
</comment>
<organism evidence="1 2">
    <name type="scientific">Crateriforma conspicua</name>
    <dbReference type="NCBI Taxonomy" id="2527996"/>
    <lineage>
        <taxon>Bacteria</taxon>
        <taxon>Pseudomonadati</taxon>
        <taxon>Planctomycetota</taxon>
        <taxon>Planctomycetia</taxon>
        <taxon>Planctomycetales</taxon>
        <taxon>Planctomycetaceae</taxon>
        <taxon>Crateriforma</taxon>
    </lineage>
</organism>
<dbReference type="EMBL" id="SJPZ01000003">
    <property type="protein sequence ID" value="TWU61031.1"/>
    <property type="molecule type" value="Genomic_DNA"/>
</dbReference>
<dbReference type="AlphaFoldDB" id="A0A5C6FH21"/>
<evidence type="ECO:0000313" key="2">
    <source>
        <dbReference type="Proteomes" id="UP000316476"/>
    </source>
</evidence>
<gene>
    <name evidence="1" type="ORF">V7x_53430</name>
</gene>
<proteinExistence type="predicted"/>
<name>A0A5C6FH21_9PLAN</name>